<name>A0ACC5R4X2_9HYPH</name>
<evidence type="ECO:0000313" key="1">
    <source>
        <dbReference type="EMBL" id="MBK1867673.1"/>
    </source>
</evidence>
<organism evidence="1 2">
    <name type="scientific">Taklimakanibacter albus</name>
    <dbReference type="NCBI Taxonomy" id="2800327"/>
    <lineage>
        <taxon>Bacteria</taxon>
        <taxon>Pseudomonadati</taxon>
        <taxon>Pseudomonadota</taxon>
        <taxon>Alphaproteobacteria</taxon>
        <taxon>Hyphomicrobiales</taxon>
        <taxon>Aestuariivirgaceae</taxon>
        <taxon>Taklimakanibacter</taxon>
    </lineage>
</organism>
<comment type="caution">
    <text evidence="1">The sequence shown here is derived from an EMBL/GenBank/DDBJ whole genome shotgun (WGS) entry which is preliminary data.</text>
</comment>
<sequence length="261" mass="28451">MLKSTELLGGSDPDPVMLGREGGRSPFLLACDHAGNAIPARLGTLGLGEADREDHIAIDIGIFSTSHWLAHRLDAPLIGQAYSRLVIDCNRRPGTMTSMPKVSDGRIVPGNADISEEERRQRVAEIFSPYHTALAQLIAVRTSFLGMPPILCAMHSFTRVYGGRTRDCDIGVIHGEETEIASRLIHRLKTFGDLRVGYNVPYEIDFAGDHTIPAHAVEGRIPYIEIEICQDLIATCAGQRKLAFMFEAAFGDVEAALARSG</sequence>
<proteinExistence type="predicted"/>
<dbReference type="EMBL" id="JAENHL010000007">
    <property type="protein sequence ID" value="MBK1867673.1"/>
    <property type="molecule type" value="Genomic_DNA"/>
</dbReference>
<evidence type="ECO:0000313" key="2">
    <source>
        <dbReference type="Proteomes" id="UP000616151"/>
    </source>
</evidence>
<gene>
    <name evidence="1" type="ORF">JHL16_15045</name>
</gene>
<dbReference type="Proteomes" id="UP000616151">
    <property type="component" value="Unassembled WGS sequence"/>
</dbReference>
<keyword evidence="2" id="KW-1185">Reference proteome</keyword>
<protein>
    <submittedName>
        <fullName evidence="1">N-formylglutamate amidohydrolase</fullName>
    </submittedName>
</protein>
<reference evidence="1" key="1">
    <citation type="submission" date="2021-01" db="EMBL/GenBank/DDBJ databases">
        <authorList>
            <person name="Sun Q."/>
        </authorList>
    </citation>
    <scope>NUCLEOTIDE SEQUENCE</scope>
    <source>
        <strain evidence="1">YIM B02566</strain>
    </source>
</reference>
<accession>A0ACC5R4X2</accession>